<evidence type="ECO:0000259" key="2">
    <source>
        <dbReference type="Pfam" id="PF01464"/>
    </source>
</evidence>
<dbReference type="GO" id="GO:0042597">
    <property type="term" value="C:periplasmic space"/>
    <property type="evidence" value="ECO:0007669"/>
    <property type="project" value="InterPro"/>
</dbReference>
<dbReference type="InterPro" id="IPR011990">
    <property type="entry name" value="TPR-like_helical_dom_sf"/>
</dbReference>
<accession>A0A381NVQ3</accession>
<dbReference type="SUPFAM" id="SSF48435">
    <property type="entry name" value="Bacterial muramidases"/>
    <property type="match status" value="1"/>
</dbReference>
<dbReference type="SMART" id="SM00028">
    <property type="entry name" value="TPR"/>
    <property type="match status" value="3"/>
</dbReference>
<dbReference type="InterPro" id="IPR008258">
    <property type="entry name" value="Transglycosylase_SLT_dom_1"/>
</dbReference>
<dbReference type="InterPro" id="IPR027417">
    <property type="entry name" value="P-loop_NTPase"/>
</dbReference>
<protein>
    <recommendedName>
        <fullName evidence="2">Transglycosylase SLT domain-containing protein</fullName>
    </recommendedName>
</protein>
<dbReference type="Pfam" id="PF01715">
    <property type="entry name" value="IPPT"/>
    <property type="match status" value="1"/>
</dbReference>
<dbReference type="Gene3D" id="1.10.530.10">
    <property type="match status" value="1"/>
</dbReference>
<dbReference type="SUPFAM" id="SSF48452">
    <property type="entry name" value="TPR-like"/>
    <property type="match status" value="2"/>
</dbReference>
<evidence type="ECO:0000313" key="3">
    <source>
        <dbReference type="EMBL" id="SUZ58234.1"/>
    </source>
</evidence>
<gene>
    <name evidence="3" type="ORF">METZ01_LOCUS11088</name>
</gene>
<sequence length="837" mass="96617">MELYAKIDKRVDDMIKSGLENEVKKILDRGFSPDLKPLKSIGYTQMTNYHKGHCDLERAIYEIKRETRHYAKRQLTWFRKMPEAQIIAADKNDTPETLSDKLLSRLPNTVACLLMVFLILGFGAKTEAKNTAQNFEQAKILFAKKEWAKAKNQLLAIQNTDPGSMESKRSRFLLGLINIQNNKNEEAIALLSPLIKIYPDIEDYILLNLAKAELHNKTHEKARAHALQLIKNFPDTQFYPEAQIILADTYIQTNLIDKATEILQNSVTTITSSSRYKRFRSYLPELLYKLATHQENFGNKKEAYLSYRKLYIKYPNHDLISDAEAAIKKLLASPEINEIPLSLEEHTERIEELFKAARFKEIIDEVEGIQKNNNTMSGRFYFFLSNAHRGLRDRKTANIALKNFSKLYPQHSQIQKAKFNIGRNLWNLGKPIAGAKYFKEVAKGDPSSERTIKALFFLGKIYEEQKNYPEALKTYQMALNKYSEGFYGQWAGWRLGWVNYIDGKFQKAFERFQDLAQQFPKGPFIESNLYWSAKSAEKMGDKEKAEKLFIDVANLYPFTFHGIRAKEQLLKTGISLTKNNIKNRGTQTPVKLGRALTPLENFYHNRAIELSALGLTNEARNEIQQLEKSIRKNLTGVLWLSNLYHKADGYPESLKLLQLYKNFATKSGKRNLSHRFWKYFFPLAYRDAVASNSKYLKVDPYFISGIIRQESLFDRKALSPAGARGLMQIMPATGKMLYPKTKLNKPFVSDALFEPDLNIRLGVKYVSQLDKRFGGNGTHILISYNAGPHVLKKWLKRFGNVNDLDVFIESIPYPETRRYVKHVLRNRGIYKTLYSPS</sequence>
<dbReference type="AlphaFoldDB" id="A0A381NVQ3"/>
<proteinExistence type="predicted"/>
<dbReference type="EMBL" id="UINC01000606">
    <property type="protein sequence ID" value="SUZ58234.1"/>
    <property type="molecule type" value="Genomic_DNA"/>
</dbReference>
<organism evidence="3">
    <name type="scientific">marine metagenome</name>
    <dbReference type="NCBI Taxonomy" id="408172"/>
    <lineage>
        <taxon>unclassified sequences</taxon>
        <taxon>metagenomes</taxon>
        <taxon>ecological metagenomes</taxon>
    </lineage>
</organism>
<feature type="domain" description="Transglycosylase SLT" evidence="2">
    <location>
        <begin position="693"/>
        <end position="802"/>
    </location>
</feature>
<dbReference type="SUPFAM" id="SSF53955">
    <property type="entry name" value="Lysozyme-like"/>
    <property type="match status" value="1"/>
</dbReference>
<dbReference type="InterPro" id="IPR019734">
    <property type="entry name" value="TPR_rpt"/>
</dbReference>
<name>A0A381NVQ3_9ZZZZ</name>
<dbReference type="PANTHER" id="PTHR37423:SF2">
    <property type="entry name" value="MEMBRANE-BOUND LYTIC MUREIN TRANSGLYCOSYLASE C"/>
    <property type="match status" value="1"/>
</dbReference>
<dbReference type="Pfam" id="PF01464">
    <property type="entry name" value="SLT"/>
    <property type="match status" value="1"/>
</dbReference>
<dbReference type="PANTHER" id="PTHR37423">
    <property type="entry name" value="SOLUBLE LYTIC MUREIN TRANSGLYCOSYLASE-RELATED"/>
    <property type="match status" value="1"/>
</dbReference>
<dbReference type="Gene3D" id="3.40.50.300">
    <property type="entry name" value="P-loop containing nucleotide triphosphate hydrolases"/>
    <property type="match status" value="1"/>
</dbReference>
<evidence type="ECO:0000256" key="1">
    <source>
        <dbReference type="ARBA" id="ARBA00022729"/>
    </source>
</evidence>
<dbReference type="GO" id="GO:0004553">
    <property type="term" value="F:hydrolase activity, hydrolyzing O-glycosyl compounds"/>
    <property type="evidence" value="ECO:0007669"/>
    <property type="project" value="InterPro"/>
</dbReference>
<reference evidence="3" key="1">
    <citation type="submission" date="2018-05" db="EMBL/GenBank/DDBJ databases">
        <authorList>
            <person name="Lanie J.A."/>
            <person name="Ng W.-L."/>
            <person name="Kazmierczak K.M."/>
            <person name="Andrzejewski T.M."/>
            <person name="Davidsen T.M."/>
            <person name="Wayne K.J."/>
            <person name="Tettelin H."/>
            <person name="Glass J.I."/>
            <person name="Rusch D."/>
            <person name="Podicherti R."/>
            <person name="Tsui H.-C.T."/>
            <person name="Winkler M.E."/>
        </authorList>
    </citation>
    <scope>NUCLEOTIDE SEQUENCE</scope>
</reference>
<dbReference type="Pfam" id="PF13432">
    <property type="entry name" value="TPR_16"/>
    <property type="match status" value="1"/>
</dbReference>
<dbReference type="CDD" id="cd13401">
    <property type="entry name" value="Slt70-like"/>
    <property type="match status" value="1"/>
</dbReference>
<keyword evidence="1" id="KW-0732">Signal</keyword>
<dbReference type="InterPro" id="IPR008939">
    <property type="entry name" value="Lytic_TGlycosylase_superhlx_U"/>
</dbReference>
<dbReference type="PROSITE" id="PS50005">
    <property type="entry name" value="TPR"/>
    <property type="match status" value="1"/>
</dbReference>
<dbReference type="Pfam" id="PF13174">
    <property type="entry name" value="TPR_6"/>
    <property type="match status" value="2"/>
</dbReference>
<dbReference type="InterPro" id="IPR023346">
    <property type="entry name" value="Lysozyme-like_dom_sf"/>
</dbReference>
<dbReference type="Gene3D" id="1.25.40.10">
    <property type="entry name" value="Tetratricopeptide repeat domain"/>
    <property type="match status" value="4"/>
</dbReference>